<reference evidence="1" key="2">
    <citation type="journal article" date="2015" name="Data Brief">
        <title>Shoot transcriptome of the giant reed, Arundo donax.</title>
        <authorList>
            <person name="Barrero R.A."/>
            <person name="Guerrero F.D."/>
            <person name="Moolhuijzen P."/>
            <person name="Goolsby J.A."/>
            <person name="Tidwell J."/>
            <person name="Bellgard S.E."/>
            <person name="Bellgard M.I."/>
        </authorList>
    </citation>
    <scope>NUCLEOTIDE SEQUENCE</scope>
    <source>
        <tissue evidence="1">Shoot tissue taken approximately 20 cm above the soil surface</tissue>
    </source>
</reference>
<dbReference type="EMBL" id="GBRH01273642">
    <property type="protein sequence ID" value="JAD24253.1"/>
    <property type="molecule type" value="Transcribed_RNA"/>
</dbReference>
<protein>
    <submittedName>
        <fullName evidence="1">Uncharacterized protein</fullName>
    </submittedName>
</protein>
<dbReference type="AlphaFoldDB" id="A0A0A8YF14"/>
<proteinExistence type="predicted"/>
<evidence type="ECO:0000313" key="1">
    <source>
        <dbReference type="EMBL" id="JAD24253.1"/>
    </source>
</evidence>
<reference evidence="1" key="1">
    <citation type="submission" date="2014-09" db="EMBL/GenBank/DDBJ databases">
        <authorList>
            <person name="Magalhaes I.L.F."/>
            <person name="Oliveira U."/>
            <person name="Santos F.R."/>
            <person name="Vidigal T.H.D.A."/>
            <person name="Brescovit A.D."/>
            <person name="Santos A.J."/>
        </authorList>
    </citation>
    <scope>NUCLEOTIDE SEQUENCE</scope>
    <source>
        <tissue evidence="1">Shoot tissue taken approximately 20 cm above the soil surface</tissue>
    </source>
</reference>
<name>A0A0A8YF14_ARUDO</name>
<organism evidence="1">
    <name type="scientific">Arundo donax</name>
    <name type="common">Giant reed</name>
    <name type="synonym">Donax arundinaceus</name>
    <dbReference type="NCBI Taxonomy" id="35708"/>
    <lineage>
        <taxon>Eukaryota</taxon>
        <taxon>Viridiplantae</taxon>
        <taxon>Streptophyta</taxon>
        <taxon>Embryophyta</taxon>
        <taxon>Tracheophyta</taxon>
        <taxon>Spermatophyta</taxon>
        <taxon>Magnoliopsida</taxon>
        <taxon>Liliopsida</taxon>
        <taxon>Poales</taxon>
        <taxon>Poaceae</taxon>
        <taxon>PACMAD clade</taxon>
        <taxon>Arundinoideae</taxon>
        <taxon>Arundineae</taxon>
        <taxon>Arundo</taxon>
    </lineage>
</organism>
<accession>A0A0A8YF14</accession>
<sequence>MLSFALENSKPGRQEQLVSPLTLTLQKLFGPQTPFTRQRSLLGHSHLTSVMGSLPCLRNT</sequence>